<feature type="compositionally biased region" description="Low complexity" evidence="1">
    <location>
        <begin position="87"/>
        <end position="103"/>
    </location>
</feature>
<evidence type="ECO:0000256" key="1">
    <source>
        <dbReference type="SAM" id="MobiDB-lite"/>
    </source>
</evidence>
<reference evidence="4" key="1">
    <citation type="submission" date="2022-11" db="UniProtKB">
        <authorList>
            <consortium name="WormBaseParasite"/>
        </authorList>
    </citation>
    <scope>IDENTIFICATION</scope>
</reference>
<proteinExistence type="predicted"/>
<keyword evidence="2" id="KW-0472">Membrane</keyword>
<evidence type="ECO:0000313" key="3">
    <source>
        <dbReference type="Proteomes" id="UP000887563"/>
    </source>
</evidence>
<name>A0A914LXR0_MELIC</name>
<organism evidence="3 4">
    <name type="scientific">Meloidogyne incognita</name>
    <name type="common">Southern root-knot nematode worm</name>
    <name type="synonym">Oxyuris incognita</name>
    <dbReference type="NCBI Taxonomy" id="6306"/>
    <lineage>
        <taxon>Eukaryota</taxon>
        <taxon>Metazoa</taxon>
        <taxon>Ecdysozoa</taxon>
        <taxon>Nematoda</taxon>
        <taxon>Chromadorea</taxon>
        <taxon>Rhabditida</taxon>
        <taxon>Tylenchina</taxon>
        <taxon>Tylenchomorpha</taxon>
        <taxon>Tylenchoidea</taxon>
        <taxon>Meloidogynidae</taxon>
        <taxon>Meloidogyninae</taxon>
        <taxon>Meloidogyne</taxon>
        <taxon>Meloidogyne incognita group</taxon>
    </lineage>
</organism>
<accession>A0A914LXR0</accession>
<protein>
    <submittedName>
        <fullName evidence="4">Candidate secreted effector</fullName>
    </submittedName>
</protein>
<dbReference type="Proteomes" id="UP000887563">
    <property type="component" value="Unplaced"/>
</dbReference>
<dbReference type="WBParaSite" id="Minc3s00920g18898">
    <property type="protein sequence ID" value="Minc3s00920g18898"/>
    <property type="gene ID" value="Minc3s00920g18898"/>
</dbReference>
<feature type="region of interest" description="Disordered" evidence="1">
    <location>
        <begin position="71"/>
        <end position="131"/>
    </location>
</feature>
<feature type="transmembrane region" description="Helical" evidence="2">
    <location>
        <begin position="28"/>
        <end position="49"/>
    </location>
</feature>
<keyword evidence="2" id="KW-0812">Transmembrane</keyword>
<evidence type="ECO:0000256" key="2">
    <source>
        <dbReference type="SAM" id="Phobius"/>
    </source>
</evidence>
<sequence>MGSLISLELINIELQFISEPDNYNWLNWNLLAIVLPIFAIILILIICLFKQHHPTRNTQRWTPPPTLLAETTDSTMECDPPSTIGIATTESSAPPPTTETTPTHPRVQPPSPPAAAPETTDDEPAAVDIPLPDGPAPLAALKLPQRYTIASRVRILESGTIEALPIHEHTIKKKVIRKWKRTRNKRIHKRITISKPTPLNKVHINPTYIHNLLTPPPPPKFMPNLKNTPAPSIQSLCSASSVSAPVPIYMPNPQISFVAVPILTPATPFLPFQFFNAQPFVAPGVSRP</sequence>
<keyword evidence="3" id="KW-1185">Reference proteome</keyword>
<evidence type="ECO:0000313" key="4">
    <source>
        <dbReference type="WBParaSite" id="Minc3s00920g18898"/>
    </source>
</evidence>
<dbReference type="AlphaFoldDB" id="A0A914LXR0"/>
<keyword evidence="2" id="KW-1133">Transmembrane helix</keyword>